<feature type="region of interest" description="Disordered" evidence="1">
    <location>
        <begin position="410"/>
        <end position="494"/>
    </location>
</feature>
<name>A0A177THW8_9BASI</name>
<evidence type="ECO:0000313" key="2">
    <source>
        <dbReference type="EMBL" id="KAE8240509.1"/>
    </source>
</evidence>
<dbReference type="Proteomes" id="UP000077521">
    <property type="component" value="Unassembled WGS sequence"/>
</dbReference>
<evidence type="ECO:0000313" key="3">
    <source>
        <dbReference type="Proteomes" id="UP000077521"/>
    </source>
</evidence>
<feature type="compositionally biased region" description="Basic residues" evidence="1">
    <location>
        <begin position="219"/>
        <end position="231"/>
    </location>
</feature>
<gene>
    <name evidence="2" type="ORF">A4X13_0g7767</name>
</gene>
<dbReference type="EMBL" id="LWDF02001067">
    <property type="protein sequence ID" value="KAE8240509.1"/>
    <property type="molecule type" value="Genomic_DNA"/>
</dbReference>
<organism evidence="2 3">
    <name type="scientific">Tilletia indica</name>
    <dbReference type="NCBI Taxonomy" id="43049"/>
    <lineage>
        <taxon>Eukaryota</taxon>
        <taxon>Fungi</taxon>
        <taxon>Dikarya</taxon>
        <taxon>Basidiomycota</taxon>
        <taxon>Ustilaginomycotina</taxon>
        <taxon>Exobasidiomycetes</taxon>
        <taxon>Tilletiales</taxon>
        <taxon>Tilletiaceae</taxon>
        <taxon>Tilletia</taxon>
    </lineage>
</organism>
<keyword evidence="3" id="KW-1185">Reference proteome</keyword>
<evidence type="ECO:0000256" key="1">
    <source>
        <dbReference type="SAM" id="MobiDB-lite"/>
    </source>
</evidence>
<feature type="compositionally biased region" description="Acidic residues" evidence="1">
    <location>
        <begin position="451"/>
        <end position="494"/>
    </location>
</feature>
<feature type="region of interest" description="Disordered" evidence="1">
    <location>
        <begin position="204"/>
        <end position="233"/>
    </location>
</feature>
<protein>
    <submittedName>
        <fullName evidence="2">Uncharacterized protein</fullName>
    </submittedName>
</protein>
<reference evidence="2" key="1">
    <citation type="submission" date="2016-04" db="EMBL/GenBank/DDBJ databases">
        <authorList>
            <person name="Nguyen H.D."/>
            <person name="Samba Siva P."/>
            <person name="Cullis J."/>
            <person name="Levesque C.A."/>
            <person name="Hambleton S."/>
        </authorList>
    </citation>
    <scope>NUCLEOTIDE SEQUENCE</scope>
    <source>
        <strain evidence="2">DAOMC 236416</strain>
    </source>
</reference>
<dbReference type="AlphaFoldDB" id="A0A177THW8"/>
<sequence length="494" mass="55529">MPSQDTAERQNPFGLTDHPQVSSANALAAMRREMATMRQENFRLHRTMQTILNQQEASISGPSSVNVPDSASFSALRGPTAPPGKKKHLYSRLRRSFRTMVEAKMGGGKKKPYEYEWPTSASSWPRRTVRGKDGREDREIMLLRINWAKTYMDESNQVQLRPVYDVLLRYRKDYGVPAAMTREELITYLGKSFTNWVKEHKLRQTSKGRQQIAREKARSKLHASRRTKRTGRTQASCVLSTVRYADGSTLARTQENKSTISVERCLDLRADVEFAVQIAVHSPDETTTETMPNGETRVVLRPLFVPWRSRQLIEVLHGFDKSLKVRRQRETRACRATFDLPVNFRLPSTIRRWMVSSDYAEKYPEACVNVSDNAGPFDEESSFRVIGSKKAWGSPVPAEDRPVDQEELDYFSPRGRTYATSSEDDSSGDDDSSDDDSSDDDDGLGASGDDGSSDDDDGFDDDGFDGGVDDDGEDGLDGGVDDDGEDGYDGEDDF</sequence>
<proteinExistence type="predicted"/>
<feature type="region of interest" description="Disordered" evidence="1">
    <location>
        <begin position="1"/>
        <end position="22"/>
    </location>
</feature>
<comment type="caution">
    <text evidence="2">The sequence shown here is derived from an EMBL/GenBank/DDBJ whole genome shotgun (WGS) entry which is preliminary data.</text>
</comment>
<feature type="compositionally biased region" description="Acidic residues" evidence="1">
    <location>
        <begin position="422"/>
        <end position="443"/>
    </location>
</feature>
<accession>A0A177THW8</accession>
<reference evidence="2" key="2">
    <citation type="journal article" date="2019" name="IMA Fungus">
        <title>Genome sequencing and comparison of five Tilletia species to identify candidate genes for the detection of regulated species infecting wheat.</title>
        <authorList>
            <person name="Nguyen H.D.T."/>
            <person name="Sultana T."/>
            <person name="Kesanakurti P."/>
            <person name="Hambleton S."/>
        </authorList>
    </citation>
    <scope>NUCLEOTIDE SEQUENCE</scope>
    <source>
        <strain evidence="2">DAOMC 236416</strain>
    </source>
</reference>